<dbReference type="InterPro" id="IPR002051">
    <property type="entry name" value="Haem_Oase"/>
</dbReference>
<dbReference type="SUPFAM" id="SSF48613">
    <property type="entry name" value="Heme oxygenase-like"/>
    <property type="match status" value="1"/>
</dbReference>
<dbReference type="PROSITE" id="PS00593">
    <property type="entry name" value="HEME_OXYGENASE"/>
    <property type="match status" value="1"/>
</dbReference>
<evidence type="ECO:0000256" key="8">
    <source>
        <dbReference type="PIRSR" id="PIRSR000343-1"/>
    </source>
</evidence>
<dbReference type="GO" id="GO:0004392">
    <property type="term" value="F:heme oxygenase (decyclizing) activity"/>
    <property type="evidence" value="ECO:0007669"/>
    <property type="project" value="UniProtKB-EC"/>
</dbReference>
<dbReference type="CDD" id="cd19165">
    <property type="entry name" value="HemeO"/>
    <property type="match status" value="1"/>
</dbReference>
<dbReference type="RefSeq" id="WP_135646936.1">
    <property type="nucleotide sequence ID" value="NZ_RQER01000001.1"/>
</dbReference>
<dbReference type="Proteomes" id="UP000297273">
    <property type="component" value="Unassembled WGS sequence"/>
</dbReference>
<comment type="catalytic activity">
    <reaction evidence="7">
        <text>heme b + 3 reduced [NADPH--hemoprotein reductase] + 3 O2 = biliverdin IXalpha + CO + Fe(2+) + 3 oxidized [NADPH--hemoprotein reductase] + 3 H2O + H(+)</text>
        <dbReference type="Rhea" id="RHEA:21764"/>
        <dbReference type="Rhea" id="RHEA-COMP:11964"/>
        <dbReference type="Rhea" id="RHEA-COMP:11965"/>
        <dbReference type="ChEBI" id="CHEBI:15377"/>
        <dbReference type="ChEBI" id="CHEBI:15378"/>
        <dbReference type="ChEBI" id="CHEBI:15379"/>
        <dbReference type="ChEBI" id="CHEBI:17245"/>
        <dbReference type="ChEBI" id="CHEBI:29033"/>
        <dbReference type="ChEBI" id="CHEBI:57618"/>
        <dbReference type="ChEBI" id="CHEBI:57991"/>
        <dbReference type="ChEBI" id="CHEBI:58210"/>
        <dbReference type="ChEBI" id="CHEBI:60344"/>
        <dbReference type="EC" id="1.14.14.18"/>
    </reaction>
</comment>
<dbReference type="PRINTS" id="PR00088">
    <property type="entry name" value="HAEMOXYGNASE"/>
</dbReference>
<evidence type="ECO:0000313" key="12">
    <source>
        <dbReference type="Proteomes" id="UP000297273"/>
    </source>
</evidence>
<dbReference type="PANTHER" id="PTHR10720:SF0">
    <property type="entry name" value="HEME OXYGENASE"/>
    <property type="match status" value="1"/>
</dbReference>
<organism evidence="10 13">
    <name type="scientific">Leptospira langatensis</name>
    <dbReference type="NCBI Taxonomy" id="2484983"/>
    <lineage>
        <taxon>Bacteria</taxon>
        <taxon>Pseudomonadati</taxon>
        <taxon>Spirochaetota</taxon>
        <taxon>Spirochaetia</taxon>
        <taxon>Leptospirales</taxon>
        <taxon>Leptospiraceae</taxon>
        <taxon>Leptospira</taxon>
    </lineage>
</organism>
<evidence type="ECO:0000256" key="6">
    <source>
        <dbReference type="ARBA" id="ARBA00023004"/>
    </source>
</evidence>
<reference evidence="11" key="1">
    <citation type="submission" date="2018-10" db="EMBL/GenBank/DDBJ databases">
        <authorList>
            <person name="Vincent A.T."/>
            <person name="Schiettekatte O."/>
            <person name="Bourhy P."/>
            <person name="Veyrier F.J."/>
            <person name="Picardeau M."/>
        </authorList>
    </citation>
    <scope>NUCLEOTIDE SEQUENCE</scope>
    <source>
        <strain evidence="11">201702690</strain>
    </source>
</reference>
<dbReference type="Proteomes" id="UP000297946">
    <property type="component" value="Unassembled WGS sequence"/>
</dbReference>
<dbReference type="Gene3D" id="1.20.910.10">
    <property type="entry name" value="Heme oxygenase-like"/>
    <property type="match status" value="1"/>
</dbReference>
<evidence type="ECO:0000256" key="2">
    <source>
        <dbReference type="ARBA" id="ARBA00012360"/>
    </source>
</evidence>
<evidence type="ECO:0000256" key="5">
    <source>
        <dbReference type="ARBA" id="ARBA00023002"/>
    </source>
</evidence>
<evidence type="ECO:0000313" key="13">
    <source>
        <dbReference type="Proteomes" id="UP000297946"/>
    </source>
</evidence>
<feature type="binding site" evidence="8">
    <location>
        <position position="8"/>
    </location>
    <ligand>
        <name>heme b</name>
        <dbReference type="ChEBI" id="CHEBI:60344"/>
    </ligand>
</feature>
<sequence>MSLAQLLREGTSGSHTSAENSAFTRCFMKGVLESQSYSKHLEAFYFVYMAMETELEKRKDHPILGRIHFPELYRRNQIEKDMLHFFGPDHSPKASPATEAYSNHIIDIANTSPELLVAHSYVRYLGDLSGGQILKRVAAKALGIEGAKGLEFYEFPEIASPKDFKDKYRKALDELPFSEEEKQNIVQEANRVFRLNQAIFDELEETLISSIGRDRFEEVLASPARH</sequence>
<evidence type="ECO:0000256" key="9">
    <source>
        <dbReference type="PIRSR" id="PIRSR000343-2"/>
    </source>
</evidence>
<evidence type="ECO:0000313" key="11">
    <source>
        <dbReference type="EMBL" id="TGL38439.1"/>
    </source>
</evidence>
<proteinExistence type="inferred from homology"/>
<accession>A0A5F1ZNL9</accession>
<dbReference type="GO" id="GO:0006979">
    <property type="term" value="P:response to oxidative stress"/>
    <property type="evidence" value="ECO:0007669"/>
    <property type="project" value="TreeGrafter"/>
</dbReference>
<keyword evidence="3 8" id="KW-0349">Heme</keyword>
<keyword evidence="4 9" id="KW-0479">Metal-binding</keyword>
<feature type="binding site" evidence="8">
    <location>
        <position position="169"/>
    </location>
    <ligand>
        <name>heme b</name>
        <dbReference type="ChEBI" id="CHEBI:60344"/>
    </ligand>
</feature>
<dbReference type="EC" id="1.14.14.18" evidence="2"/>
<comment type="similarity">
    <text evidence="1">Belongs to the heme oxygenase family.</text>
</comment>
<dbReference type="GO" id="GO:0006788">
    <property type="term" value="P:heme oxidation"/>
    <property type="evidence" value="ECO:0007669"/>
    <property type="project" value="InterPro"/>
</dbReference>
<dbReference type="EMBL" id="RQGC01000013">
    <property type="protein sequence ID" value="TGL38439.1"/>
    <property type="molecule type" value="Genomic_DNA"/>
</dbReference>
<dbReference type="OrthoDB" id="5493802at2"/>
<dbReference type="InterPro" id="IPR018207">
    <property type="entry name" value="Haem_oxygenase_CS"/>
</dbReference>
<keyword evidence="12" id="KW-1185">Reference proteome</keyword>
<dbReference type="PIRSF" id="PIRSF000343">
    <property type="entry name" value="Haem_Oase"/>
    <property type="match status" value="1"/>
</dbReference>
<name>A0A5F1ZNL9_9LEPT</name>
<dbReference type="GO" id="GO:0042167">
    <property type="term" value="P:heme catabolic process"/>
    <property type="evidence" value="ECO:0007669"/>
    <property type="project" value="TreeGrafter"/>
</dbReference>
<feature type="binding site" description="axial binding residue" evidence="9">
    <location>
        <position position="15"/>
    </location>
    <ligand>
        <name>heme b</name>
        <dbReference type="ChEBI" id="CHEBI:60344"/>
    </ligand>
    <ligandPart>
        <name>Fe</name>
        <dbReference type="ChEBI" id="CHEBI:18248"/>
    </ligandPart>
</feature>
<keyword evidence="6 9" id="KW-0408">Iron</keyword>
<comment type="caution">
    <text evidence="10">The sequence shown here is derived from an EMBL/GenBank/DDBJ whole genome shotgun (WGS) entry which is preliminary data.</text>
</comment>
<dbReference type="GO" id="GO:0020037">
    <property type="term" value="F:heme binding"/>
    <property type="evidence" value="ECO:0007669"/>
    <property type="project" value="TreeGrafter"/>
</dbReference>
<protein>
    <recommendedName>
        <fullName evidence="2">heme oxygenase (biliverdin-producing)</fullName>
        <ecNumber evidence="2">1.14.14.18</ecNumber>
    </recommendedName>
</protein>
<dbReference type="Pfam" id="PF01126">
    <property type="entry name" value="Heme_oxygenase"/>
    <property type="match status" value="1"/>
</dbReference>
<dbReference type="AlphaFoldDB" id="A0A5F1ZNL9"/>
<dbReference type="PANTHER" id="PTHR10720">
    <property type="entry name" value="HEME OXYGENASE"/>
    <property type="match status" value="1"/>
</dbReference>
<evidence type="ECO:0000256" key="1">
    <source>
        <dbReference type="ARBA" id="ARBA00006134"/>
    </source>
</evidence>
<evidence type="ECO:0000256" key="3">
    <source>
        <dbReference type="ARBA" id="ARBA00022617"/>
    </source>
</evidence>
<dbReference type="InterPro" id="IPR016084">
    <property type="entry name" value="Haem_Oase-like_multi-hlx"/>
</dbReference>
<keyword evidence="5" id="KW-0560">Oxidoreductase</keyword>
<evidence type="ECO:0000256" key="7">
    <source>
        <dbReference type="ARBA" id="ARBA00048328"/>
    </source>
</evidence>
<dbReference type="InterPro" id="IPR016053">
    <property type="entry name" value="Haem_Oase-like"/>
</dbReference>
<dbReference type="EMBL" id="RQER01000001">
    <property type="protein sequence ID" value="TGK05303.1"/>
    <property type="molecule type" value="Genomic_DNA"/>
</dbReference>
<feature type="binding site" evidence="8">
    <location>
        <position position="121"/>
    </location>
    <ligand>
        <name>heme b</name>
        <dbReference type="ChEBI" id="CHEBI:60344"/>
    </ligand>
</feature>
<evidence type="ECO:0000313" key="10">
    <source>
        <dbReference type="EMBL" id="TGK05303.1"/>
    </source>
</evidence>
<gene>
    <name evidence="10" type="ORF">EHO57_01055</name>
    <name evidence="11" type="ORF">EHQ53_16815</name>
</gene>
<evidence type="ECO:0000256" key="4">
    <source>
        <dbReference type="ARBA" id="ARBA00022723"/>
    </source>
</evidence>
<reference evidence="10 13" key="2">
    <citation type="journal article" date="2019" name="PLoS Negl. Trop. Dis.">
        <title>Revisiting the worldwide diversity of Leptospira species in the environment.</title>
        <authorList>
            <person name="Vincent A.T."/>
            <person name="Schiettekatte O."/>
            <person name="Bourhy P."/>
            <person name="Veyrier F.J."/>
            <person name="Picardeau M."/>
        </authorList>
    </citation>
    <scope>NUCLEOTIDE SEQUENCE [LARGE SCALE GENOMIC DNA]</scope>
    <source>
        <strain evidence="11">201702690</strain>
        <strain evidence="10 13">SSW18</strain>
    </source>
</reference>
<dbReference type="GO" id="GO:0046872">
    <property type="term" value="F:metal ion binding"/>
    <property type="evidence" value="ECO:0007669"/>
    <property type="project" value="UniProtKB-KW"/>
</dbReference>